<dbReference type="Proteomes" id="UP000033647">
    <property type="component" value="Unassembled WGS sequence"/>
</dbReference>
<dbReference type="AlphaFoldDB" id="A0A0F4GBN8"/>
<evidence type="ECO:0000256" key="6">
    <source>
        <dbReference type="SAM" id="Phobius"/>
    </source>
</evidence>
<proteinExistence type="predicted"/>
<dbReference type="InterPro" id="IPR011701">
    <property type="entry name" value="MFS"/>
</dbReference>
<comment type="caution">
    <text evidence="7">The sequence shown here is derived from an EMBL/GenBank/DDBJ whole genome shotgun (WGS) entry which is preliminary data.</text>
</comment>
<dbReference type="GO" id="GO:0016020">
    <property type="term" value="C:membrane"/>
    <property type="evidence" value="ECO:0007669"/>
    <property type="project" value="UniProtKB-SubCell"/>
</dbReference>
<evidence type="ECO:0000256" key="2">
    <source>
        <dbReference type="ARBA" id="ARBA00022448"/>
    </source>
</evidence>
<evidence type="ECO:0000256" key="5">
    <source>
        <dbReference type="ARBA" id="ARBA00023136"/>
    </source>
</evidence>
<evidence type="ECO:0000313" key="7">
    <source>
        <dbReference type="EMBL" id="KJX94764.1"/>
    </source>
</evidence>
<gene>
    <name evidence="7" type="ORF">TI39_contig4159g00034</name>
</gene>
<keyword evidence="3 6" id="KW-0812">Transmembrane</keyword>
<feature type="transmembrane region" description="Helical" evidence="6">
    <location>
        <begin position="316"/>
        <end position="341"/>
    </location>
</feature>
<dbReference type="PANTHER" id="PTHR43791">
    <property type="entry name" value="PERMEASE-RELATED"/>
    <property type="match status" value="1"/>
</dbReference>
<dbReference type="OrthoDB" id="3639251at2759"/>
<name>A0A0F4GBN8_9PEZI</name>
<feature type="transmembrane region" description="Helical" evidence="6">
    <location>
        <begin position="179"/>
        <end position="200"/>
    </location>
</feature>
<reference evidence="7 8" key="1">
    <citation type="submission" date="2015-03" db="EMBL/GenBank/DDBJ databases">
        <title>RNA-seq based gene annotation and comparative genomics of four Zymoseptoria species reveal species-specific pathogenicity related genes and transposable element activity.</title>
        <authorList>
            <person name="Grandaubert J."/>
            <person name="Bhattacharyya A."/>
            <person name="Stukenbrock E.H."/>
        </authorList>
    </citation>
    <scope>NUCLEOTIDE SEQUENCE [LARGE SCALE GENOMIC DNA]</scope>
    <source>
        <strain evidence="7 8">Zb18110</strain>
    </source>
</reference>
<dbReference type="FunFam" id="1.20.1250.20:FF:000511">
    <property type="entry name" value="MFS general substrate transporter"/>
    <property type="match status" value="1"/>
</dbReference>
<dbReference type="InterPro" id="IPR036259">
    <property type="entry name" value="MFS_trans_sf"/>
</dbReference>
<evidence type="ECO:0000313" key="8">
    <source>
        <dbReference type="Proteomes" id="UP000033647"/>
    </source>
</evidence>
<dbReference type="Pfam" id="PF07690">
    <property type="entry name" value="MFS_1"/>
    <property type="match status" value="1"/>
</dbReference>
<protein>
    <submittedName>
        <fullName evidence="7">Phthalate transporter like protein</fullName>
    </submittedName>
</protein>
<dbReference type="GO" id="GO:0022857">
    <property type="term" value="F:transmembrane transporter activity"/>
    <property type="evidence" value="ECO:0007669"/>
    <property type="project" value="InterPro"/>
</dbReference>
<feature type="transmembrane region" description="Helical" evidence="6">
    <location>
        <begin position="383"/>
        <end position="402"/>
    </location>
</feature>
<keyword evidence="5 6" id="KW-0472">Membrane</keyword>
<feature type="transmembrane region" description="Helical" evidence="6">
    <location>
        <begin position="90"/>
        <end position="112"/>
    </location>
</feature>
<dbReference type="SUPFAM" id="SSF103473">
    <property type="entry name" value="MFS general substrate transporter"/>
    <property type="match status" value="1"/>
</dbReference>
<dbReference type="Gene3D" id="1.20.1250.20">
    <property type="entry name" value="MFS general substrate transporter like domains"/>
    <property type="match status" value="2"/>
</dbReference>
<feature type="transmembrane region" description="Helical" evidence="6">
    <location>
        <begin position="347"/>
        <end position="371"/>
    </location>
</feature>
<evidence type="ECO:0000256" key="4">
    <source>
        <dbReference type="ARBA" id="ARBA00022989"/>
    </source>
</evidence>
<feature type="transmembrane region" description="Helical" evidence="6">
    <location>
        <begin position="440"/>
        <end position="460"/>
    </location>
</feature>
<evidence type="ECO:0000256" key="3">
    <source>
        <dbReference type="ARBA" id="ARBA00022692"/>
    </source>
</evidence>
<organism evidence="7 8">
    <name type="scientific">Zymoseptoria brevis</name>
    <dbReference type="NCBI Taxonomy" id="1047168"/>
    <lineage>
        <taxon>Eukaryota</taxon>
        <taxon>Fungi</taxon>
        <taxon>Dikarya</taxon>
        <taxon>Ascomycota</taxon>
        <taxon>Pezizomycotina</taxon>
        <taxon>Dothideomycetes</taxon>
        <taxon>Dothideomycetidae</taxon>
        <taxon>Mycosphaerellales</taxon>
        <taxon>Mycosphaerellaceae</taxon>
        <taxon>Zymoseptoria</taxon>
    </lineage>
</organism>
<feature type="transmembrane region" description="Helical" evidence="6">
    <location>
        <begin position="408"/>
        <end position="428"/>
    </location>
</feature>
<feature type="transmembrane region" description="Helical" evidence="6">
    <location>
        <begin position="472"/>
        <end position="490"/>
    </location>
</feature>
<keyword evidence="2" id="KW-0813">Transport</keyword>
<sequence>MDNRHDLEKTVEVGYLERTVSDESVVSQNEAAINAFTPEEQKKLIWKIDRRLVLTLGFMYCVSLMDRTNTGIAVVAGMGVDLQLAKGFRYSTIVLVFFITYVALQPPATVILRKLGPRAFLPAITFLWGATMITFGFLTSWTQLIPLRLVLGIFEAGFFPGCAYLLSCWYPRYDLQKRYAVFYLIGSMSSAFSGILAFGFSKMAGLGDIGPEFGQHYGPTKLKPNAPKGVLPGIAGWRWIFIMQGLLTCIVATIGSFTIADFPEKAATKTKAFAIPFLTEKEAAFVVARIEKDRHDAIAEKFNLGVYLRCACDSKIWGFAALFMLTTTSTYAIAYFLPIILHESMGYTAYTAECLIAPPYIFAAIWMYGCAWWGDKHHLRGPLIILNAVLGLIGLPLLGFTTSPAARYIGVFLATTSCNANVPTILSYQANNLRGQWKRALASATLVGAGGIGGIIGSTVFRSQDKPGYVPGIYTCIIACALVVVITCLMELKFWRANKRAAAGGKIIEGLEGFRYTL</sequence>
<comment type="subcellular location">
    <subcellularLocation>
        <location evidence="1">Membrane</location>
        <topology evidence="1">Multi-pass membrane protein</topology>
    </subcellularLocation>
</comment>
<keyword evidence="8" id="KW-1185">Reference proteome</keyword>
<accession>A0A0F4GBN8</accession>
<dbReference type="FunFam" id="1.20.1250.20:FF:000409">
    <property type="entry name" value="MFS general substrate transporter"/>
    <property type="match status" value="1"/>
</dbReference>
<feature type="transmembrane region" description="Helical" evidence="6">
    <location>
        <begin position="52"/>
        <end position="78"/>
    </location>
</feature>
<dbReference type="EMBL" id="LAFY01004118">
    <property type="protein sequence ID" value="KJX94764.1"/>
    <property type="molecule type" value="Genomic_DNA"/>
</dbReference>
<evidence type="ECO:0000256" key="1">
    <source>
        <dbReference type="ARBA" id="ARBA00004141"/>
    </source>
</evidence>
<dbReference type="PANTHER" id="PTHR43791:SF47">
    <property type="entry name" value="MAJOR FACILITATOR SUPERFAMILY (MFS) PROFILE DOMAIN-CONTAINING PROTEIN-RELATED"/>
    <property type="match status" value="1"/>
</dbReference>
<keyword evidence="4 6" id="KW-1133">Transmembrane helix</keyword>
<feature type="transmembrane region" description="Helical" evidence="6">
    <location>
        <begin position="239"/>
        <end position="260"/>
    </location>
</feature>
<feature type="transmembrane region" description="Helical" evidence="6">
    <location>
        <begin position="119"/>
        <end position="139"/>
    </location>
</feature>
<feature type="transmembrane region" description="Helical" evidence="6">
    <location>
        <begin position="145"/>
        <end position="167"/>
    </location>
</feature>